<proteinExistence type="predicted"/>
<feature type="transmembrane region" description="Helical" evidence="1">
    <location>
        <begin position="64"/>
        <end position="80"/>
    </location>
</feature>
<evidence type="ECO:0000313" key="2">
    <source>
        <dbReference type="EMBL" id="OXA53963.1"/>
    </source>
</evidence>
<evidence type="ECO:0000313" key="3">
    <source>
        <dbReference type="Proteomes" id="UP000198287"/>
    </source>
</evidence>
<reference evidence="2 3" key="1">
    <citation type="submission" date="2015-12" db="EMBL/GenBank/DDBJ databases">
        <title>The genome of Folsomia candida.</title>
        <authorList>
            <person name="Faddeeva A."/>
            <person name="Derks M.F."/>
            <person name="Anvar Y."/>
            <person name="Smit S."/>
            <person name="Van Straalen N."/>
            <person name="Roelofs D."/>
        </authorList>
    </citation>
    <scope>NUCLEOTIDE SEQUENCE [LARGE SCALE GENOMIC DNA]</scope>
    <source>
        <strain evidence="2 3">VU population</strain>
        <tissue evidence="2">Whole body</tissue>
    </source>
</reference>
<comment type="caution">
    <text evidence="2">The sequence shown here is derived from an EMBL/GenBank/DDBJ whole genome shotgun (WGS) entry which is preliminary data.</text>
</comment>
<keyword evidence="1" id="KW-0472">Membrane</keyword>
<feature type="transmembrane region" description="Helical" evidence="1">
    <location>
        <begin position="255"/>
        <end position="275"/>
    </location>
</feature>
<keyword evidence="1" id="KW-0812">Transmembrane</keyword>
<feature type="transmembrane region" description="Helical" evidence="1">
    <location>
        <begin position="152"/>
        <end position="173"/>
    </location>
</feature>
<dbReference type="AlphaFoldDB" id="A0A226E8S8"/>
<evidence type="ECO:0000256" key="1">
    <source>
        <dbReference type="SAM" id="Phobius"/>
    </source>
</evidence>
<accession>A0A226E8S8</accession>
<feature type="transmembrane region" description="Helical" evidence="1">
    <location>
        <begin position="101"/>
        <end position="121"/>
    </location>
</feature>
<sequence>MSKFTLFFSMGGNFFVILRTLEILFYKGGLLNKDFHICYAITFAVVLVNSMALVDYLVQDEICHVFNLLIGFGLKFRRIWMTKAYNPNRLDCLQGKLLDTWILVFWIMSAFPLFLGVPFYFANTNLPVFPPSMLPSANVGEMWEFNLKHNHWIDIAFSSVVMFTMLSIGQILLSKTAQAFLYAYPRTIENRLSMENDFVSVVPLIKFEFQMPSGNQRKKSNTYNLLRTVKYLPHEYTCVQLLHRRINGASANLQVFMYWEFLNFVVSCYVLLALNWSSMDIYAKIQLLVPSITSQLCWSMWLKIAGSFYKSLSTMLTSWRNLHYKSPKEMKYFKKYAKTCQPLTFGAPGVFTIKRLTVLTFSMNVFKGTFKAVLALRRAK</sequence>
<dbReference type="Proteomes" id="UP000198287">
    <property type="component" value="Unassembled WGS sequence"/>
</dbReference>
<organism evidence="2 3">
    <name type="scientific">Folsomia candida</name>
    <name type="common">Springtail</name>
    <dbReference type="NCBI Taxonomy" id="158441"/>
    <lineage>
        <taxon>Eukaryota</taxon>
        <taxon>Metazoa</taxon>
        <taxon>Ecdysozoa</taxon>
        <taxon>Arthropoda</taxon>
        <taxon>Hexapoda</taxon>
        <taxon>Collembola</taxon>
        <taxon>Entomobryomorpha</taxon>
        <taxon>Isotomoidea</taxon>
        <taxon>Isotomidae</taxon>
        <taxon>Proisotominae</taxon>
        <taxon>Folsomia</taxon>
    </lineage>
</organism>
<protein>
    <recommendedName>
        <fullName evidence="4">Odorant receptor</fullName>
    </recommendedName>
</protein>
<gene>
    <name evidence="2" type="ORF">Fcan01_10483</name>
</gene>
<keyword evidence="1" id="KW-1133">Transmembrane helix</keyword>
<evidence type="ECO:0008006" key="4">
    <source>
        <dbReference type="Google" id="ProtNLM"/>
    </source>
</evidence>
<feature type="transmembrane region" description="Helical" evidence="1">
    <location>
        <begin position="6"/>
        <end position="25"/>
    </location>
</feature>
<keyword evidence="3" id="KW-1185">Reference proteome</keyword>
<dbReference type="EMBL" id="LNIX01000005">
    <property type="protein sequence ID" value="OXA53963.1"/>
    <property type="molecule type" value="Genomic_DNA"/>
</dbReference>
<name>A0A226E8S8_FOLCA</name>
<feature type="transmembrane region" description="Helical" evidence="1">
    <location>
        <begin position="37"/>
        <end position="58"/>
    </location>
</feature>